<keyword evidence="1" id="KW-0812">Transmembrane</keyword>
<keyword evidence="1" id="KW-1133">Transmembrane helix</keyword>
<feature type="transmembrane region" description="Helical" evidence="1">
    <location>
        <begin position="640"/>
        <end position="657"/>
    </location>
</feature>
<evidence type="ECO:0000313" key="3">
    <source>
        <dbReference type="Proteomes" id="UP000823619"/>
    </source>
</evidence>
<name>A0A9D9HC52_9BACT</name>
<reference evidence="2" key="2">
    <citation type="journal article" date="2021" name="PeerJ">
        <title>Extensive microbial diversity within the chicken gut microbiome revealed by metagenomics and culture.</title>
        <authorList>
            <person name="Gilroy R."/>
            <person name="Ravi A."/>
            <person name="Getino M."/>
            <person name="Pursley I."/>
            <person name="Horton D.L."/>
            <person name="Alikhan N.F."/>
            <person name="Baker D."/>
            <person name="Gharbi K."/>
            <person name="Hall N."/>
            <person name="Watson M."/>
            <person name="Adriaenssens E.M."/>
            <person name="Foster-Nyarko E."/>
            <person name="Jarju S."/>
            <person name="Secka A."/>
            <person name="Antonio M."/>
            <person name="Oren A."/>
            <person name="Chaudhuri R.R."/>
            <person name="La Ragione R."/>
            <person name="Hildebrand F."/>
            <person name="Pallen M.J."/>
        </authorList>
    </citation>
    <scope>NUCLEOTIDE SEQUENCE</scope>
    <source>
        <strain evidence="2">D5-748</strain>
    </source>
</reference>
<evidence type="ECO:0000256" key="1">
    <source>
        <dbReference type="SAM" id="Phobius"/>
    </source>
</evidence>
<feature type="transmembrane region" description="Helical" evidence="1">
    <location>
        <begin position="677"/>
        <end position="697"/>
    </location>
</feature>
<evidence type="ECO:0008006" key="4">
    <source>
        <dbReference type="Google" id="ProtNLM"/>
    </source>
</evidence>
<feature type="transmembrane region" description="Helical" evidence="1">
    <location>
        <begin position="564"/>
        <end position="585"/>
    </location>
</feature>
<sequence length="708" mass="77753">MNHKWQYCSLGGVVRVKISTGEDIACLGELDEKYWTVLSCPVNGLAMDRDTLSYLDSDSDGKIRVKEVVAAAEWLCACIKDNDLLLKGDSSISLDAFNDGSPNAPGSRLKRSARQILDNLGKEGGVIGIGDVQDSTAIFKGTRFNGDGVVTPLTAGDDAVLEDTIAGCIATVGSVADRSGEQGVTAEMIGKFYDLCREYSQWQAAAARDSVFPYGDKTPAAYAACCALKEKMADFFMRCRLLGYDAAAAVALEVKIEKPEDLVSCPIARPVASGVLSLNAINPAWDEAVSELVSLVPESDFAGKDGITEQGWKSFCARFNAYEAWLASKKGEAVESLGLDRINAILDEDRRQDLLDLAAADSARKEESDSMDEVRKFMYLYRDFGCFLRNYVIFSDFYARPDRRAIFEAGRLFIDQRCCDLCIRVNDMAGQNDMANLSGMFLIYCRCTSKVRSESLDIVAVLTAGDTGDLRPGKNGIFYDLQGRDWDATITKVVDNPISIANAFWAPYRKFWDFCVGLISKSAEEKDGKVMKEMQEKASRTLASSPDTSAAAKEQTGGRQAFDIAKFAGIFAAIGMAIGYIGSFLTKLAAGIAVTPWWQLIVAIAAIMLVISGPSCFLAWTRLRRRNLGPVLNANGWAMNANVLVSIVFGNVLTSVAKYPKMKFTGQYRQKKSAWKWIVPLLVFLLLMMVVAVYFFVLRDLALWFSQR</sequence>
<protein>
    <recommendedName>
        <fullName evidence="4">EF-hand domain-containing protein</fullName>
    </recommendedName>
</protein>
<proteinExistence type="predicted"/>
<dbReference type="AlphaFoldDB" id="A0A9D9HC52"/>
<feature type="transmembrane region" description="Helical" evidence="1">
    <location>
        <begin position="597"/>
        <end position="620"/>
    </location>
</feature>
<dbReference type="EMBL" id="JADIMO010000138">
    <property type="protein sequence ID" value="MBO8446101.1"/>
    <property type="molecule type" value="Genomic_DNA"/>
</dbReference>
<comment type="caution">
    <text evidence="2">The sequence shown here is derived from an EMBL/GenBank/DDBJ whole genome shotgun (WGS) entry which is preliminary data.</text>
</comment>
<accession>A0A9D9HC52</accession>
<keyword evidence="1" id="KW-0472">Membrane</keyword>
<dbReference type="Proteomes" id="UP000823619">
    <property type="component" value="Unassembled WGS sequence"/>
</dbReference>
<organism evidence="2 3">
    <name type="scientific">Candidatus Cryptobacteroides merdavium</name>
    <dbReference type="NCBI Taxonomy" id="2840769"/>
    <lineage>
        <taxon>Bacteria</taxon>
        <taxon>Pseudomonadati</taxon>
        <taxon>Bacteroidota</taxon>
        <taxon>Bacteroidia</taxon>
        <taxon>Bacteroidales</taxon>
        <taxon>Candidatus Cryptobacteroides</taxon>
    </lineage>
</organism>
<gene>
    <name evidence="2" type="ORF">IAC23_10495</name>
</gene>
<evidence type="ECO:0000313" key="2">
    <source>
        <dbReference type="EMBL" id="MBO8446101.1"/>
    </source>
</evidence>
<reference evidence="2" key="1">
    <citation type="submission" date="2020-10" db="EMBL/GenBank/DDBJ databases">
        <authorList>
            <person name="Gilroy R."/>
        </authorList>
    </citation>
    <scope>NUCLEOTIDE SEQUENCE</scope>
    <source>
        <strain evidence="2">D5-748</strain>
    </source>
</reference>